<dbReference type="Proteomes" id="UP001497516">
    <property type="component" value="Chromosome 10"/>
</dbReference>
<feature type="compositionally biased region" description="Polar residues" evidence="2">
    <location>
        <begin position="178"/>
        <end position="192"/>
    </location>
</feature>
<feature type="region of interest" description="Disordered" evidence="2">
    <location>
        <begin position="459"/>
        <end position="503"/>
    </location>
</feature>
<protein>
    <submittedName>
        <fullName evidence="3">Uncharacterized protein</fullName>
    </submittedName>
</protein>
<keyword evidence="1" id="KW-0175">Coiled coil</keyword>
<sequence length="717" mass="79174">MAPRLREREGDLSPGFVMDLVANFELGQEGKGLVGNNGKVEALPPPTPSVKVTTIVMSRHLIVEETQKMMTENRLAMEKNLQAMEENRQFMEESWDELVRCSHQTSLKLASLSSTLDRRLDQLFEVVIKNKNCLDKFKNDFIDPVVQEISLPNNGIDPPPIIATKDTIIMVSGGRTAQPRSGNSSPPVTSQPPFLRGGYGENITYKFSTHVEQPLVQTVTQETVLVSRSCMSPRNGKASGDQVDFDQLAPEACPPSLPPLVNGYGGCKPPKGQEEVHGSLPPDKLKMKSQAGGQVDVKKGEQNGVSSRTPYLFPKYGMGGISPFPCSGQRGMSSDMKDEVSGKPKWVLDTHATHDFHNFDSVSKSGQGGKAPCSMPPMNGRQRGMSPTTNNRWIDVPKNPHEIQATHAYDKHVSLAKPGHEGMSPILKYEVGGMCWKTQQLQATHGFYKCKTMAKSGQEGMPPIINSGHEVKSNKKRRGKAKKSSRSVENLAKYGQGGMSPTMNNGVGGMSKNLKEFQPTHACDKYASLAKCGPGGKSMSMSSKYMPSIMNDGHRGMHKKVSYPQTRHGLTKNQGWSCAKGRSQQGLEVERQSQVGHMGGRQLFKTGHHLQQHEESKHVSTMRKPRQRKTHGRLNMSSDVAKAYEHETPCKATKARHADHIPPIGKLENSKLMYGESCSMEEKRHVVYGWLACFNPWTWQWVYTFGALVVARGNGEQ</sequence>
<feature type="compositionally biased region" description="Basic residues" evidence="2">
    <location>
        <begin position="474"/>
        <end position="485"/>
    </location>
</feature>
<evidence type="ECO:0000313" key="4">
    <source>
        <dbReference type="Proteomes" id="UP001497516"/>
    </source>
</evidence>
<accession>A0AAV2CT81</accession>
<feature type="coiled-coil region" evidence="1">
    <location>
        <begin position="67"/>
        <end position="94"/>
    </location>
</feature>
<dbReference type="AlphaFoldDB" id="A0AAV2CT81"/>
<evidence type="ECO:0000256" key="1">
    <source>
        <dbReference type="SAM" id="Coils"/>
    </source>
</evidence>
<evidence type="ECO:0000313" key="3">
    <source>
        <dbReference type="EMBL" id="CAL1359309.1"/>
    </source>
</evidence>
<gene>
    <name evidence="3" type="ORF">LTRI10_LOCUS6804</name>
</gene>
<keyword evidence="4" id="KW-1185">Reference proteome</keyword>
<proteinExistence type="predicted"/>
<feature type="region of interest" description="Disordered" evidence="2">
    <location>
        <begin position="611"/>
        <end position="633"/>
    </location>
</feature>
<name>A0AAV2CT81_9ROSI</name>
<feature type="region of interest" description="Disordered" evidence="2">
    <location>
        <begin position="360"/>
        <end position="393"/>
    </location>
</feature>
<feature type="compositionally biased region" description="Basic residues" evidence="2">
    <location>
        <begin position="620"/>
        <end position="632"/>
    </location>
</feature>
<organism evidence="3 4">
    <name type="scientific">Linum trigynum</name>
    <dbReference type="NCBI Taxonomy" id="586398"/>
    <lineage>
        <taxon>Eukaryota</taxon>
        <taxon>Viridiplantae</taxon>
        <taxon>Streptophyta</taxon>
        <taxon>Embryophyta</taxon>
        <taxon>Tracheophyta</taxon>
        <taxon>Spermatophyta</taxon>
        <taxon>Magnoliopsida</taxon>
        <taxon>eudicotyledons</taxon>
        <taxon>Gunneridae</taxon>
        <taxon>Pentapetalae</taxon>
        <taxon>rosids</taxon>
        <taxon>fabids</taxon>
        <taxon>Malpighiales</taxon>
        <taxon>Linaceae</taxon>
        <taxon>Linum</taxon>
    </lineage>
</organism>
<feature type="region of interest" description="Disordered" evidence="2">
    <location>
        <begin position="174"/>
        <end position="193"/>
    </location>
</feature>
<feature type="region of interest" description="Disordered" evidence="2">
    <location>
        <begin position="269"/>
        <end position="289"/>
    </location>
</feature>
<reference evidence="3 4" key="1">
    <citation type="submission" date="2024-04" db="EMBL/GenBank/DDBJ databases">
        <authorList>
            <person name="Fracassetti M."/>
        </authorList>
    </citation>
    <scope>NUCLEOTIDE SEQUENCE [LARGE SCALE GENOMIC DNA]</scope>
</reference>
<evidence type="ECO:0000256" key="2">
    <source>
        <dbReference type="SAM" id="MobiDB-lite"/>
    </source>
</evidence>
<dbReference type="EMBL" id="OZ034814">
    <property type="protein sequence ID" value="CAL1359309.1"/>
    <property type="molecule type" value="Genomic_DNA"/>
</dbReference>